<evidence type="ECO:0000313" key="1">
    <source>
        <dbReference type="EMBL" id="MEP1057754.1"/>
    </source>
</evidence>
<accession>A0ABV0KEU4</accession>
<proteinExistence type="predicted"/>
<gene>
    <name evidence="1" type="ORF">NDI38_04830</name>
</gene>
<reference evidence="1 2" key="1">
    <citation type="submission" date="2022-04" db="EMBL/GenBank/DDBJ databases">
        <title>Positive selection, recombination, and allopatry shape intraspecific diversity of widespread and dominant cyanobacteria.</title>
        <authorList>
            <person name="Wei J."/>
            <person name="Shu W."/>
            <person name="Hu C."/>
        </authorList>
    </citation>
    <scope>NUCLEOTIDE SEQUENCE [LARGE SCALE GENOMIC DNA]</scope>
    <source>
        <strain evidence="1 2">AS-A4</strain>
    </source>
</reference>
<dbReference type="RefSeq" id="WP_190450868.1">
    <property type="nucleotide sequence ID" value="NZ_JAMPLM010000002.1"/>
</dbReference>
<sequence length="78" mass="8597">MTPKEQPSIGQQVVNDPAVRDAIDKLIAEVHKEGFQHGYAKAESDFARLLDEWAIEPATTSAVRAKLAVILALLRDNQ</sequence>
<evidence type="ECO:0000313" key="2">
    <source>
        <dbReference type="Proteomes" id="UP001476950"/>
    </source>
</evidence>
<dbReference type="EMBL" id="JAMPLM010000002">
    <property type="protein sequence ID" value="MEP1057754.1"/>
    <property type="molecule type" value="Genomic_DNA"/>
</dbReference>
<comment type="caution">
    <text evidence="1">The sequence shown here is derived from an EMBL/GenBank/DDBJ whole genome shotgun (WGS) entry which is preliminary data.</text>
</comment>
<name>A0ABV0KEU4_9CYAN</name>
<dbReference type="Proteomes" id="UP001476950">
    <property type="component" value="Unassembled WGS sequence"/>
</dbReference>
<organism evidence="1 2">
    <name type="scientific">Stenomitos frigidus AS-A4</name>
    <dbReference type="NCBI Taxonomy" id="2933935"/>
    <lineage>
        <taxon>Bacteria</taxon>
        <taxon>Bacillati</taxon>
        <taxon>Cyanobacteriota</taxon>
        <taxon>Cyanophyceae</taxon>
        <taxon>Leptolyngbyales</taxon>
        <taxon>Leptolyngbyaceae</taxon>
        <taxon>Stenomitos</taxon>
    </lineage>
</organism>
<keyword evidence="2" id="KW-1185">Reference proteome</keyword>
<protein>
    <submittedName>
        <fullName evidence="1">Uncharacterized protein</fullName>
    </submittedName>
</protein>